<keyword evidence="1" id="KW-0813">Transport</keyword>
<dbReference type="RefSeq" id="WP_236892997.1">
    <property type="nucleotide sequence ID" value="NZ_AP024488.1"/>
</dbReference>
<dbReference type="Proteomes" id="UP001320148">
    <property type="component" value="Chromosome"/>
</dbReference>
<dbReference type="PANTHER" id="PTHR42788:SF13">
    <property type="entry name" value="ALIPHATIC SULFONATES IMPORT ATP-BINDING PROTEIN SSUB"/>
    <property type="match status" value="1"/>
</dbReference>
<sequence>MTDKIRISDISKSFTLSRRKRKSALGGVRLTVSEGNFVVVLGRSGGGKSTLLNIVAGMVPPTSGEVTVDGSIVTSPDPSRILLTQQPTLLPWLTVEENVAFGCRLRGDTSDLMKRARHHLELVRMAGHETYLPGELSLGMQQRVCLARALMGEPDILLMDEPFGALDTFTRTRLHEEMIRIRETTSITVVFVTHDLDEALALGSRVVLLGGQPGNIVADFPVDRSYPRDPADPEIRKMKIEIMNRFWEMGP</sequence>
<dbReference type="Pfam" id="PF00005">
    <property type="entry name" value="ABC_tran"/>
    <property type="match status" value="1"/>
</dbReference>
<keyword evidence="6" id="KW-1185">Reference proteome</keyword>
<gene>
    <name evidence="5" type="ORF">DSLASN_23400</name>
</gene>
<accession>A0ABM7PHN0</accession>
<dbReference type="GO" id="GO:0005524">
    <property type="term" value="F:ATP binding"/>
    <property type="evidence" value="ECO:0007669"/>
    <property type="project" value="UniProtKB-KW"/>
</dbReference>
<keyword evidence="2" id="KW-0547">Nucleotide-binding</keyword>
<dbReference type="InterPro" id="IPR050166">
    <property type="entry name" value="ABC_transporter_ATP-bind"/>
</dbReference>
<evidence type="ECO:0000256" key="1">
    <source>
        <dbReference type="ARBA" id="ARBA00022448"/>
    </source>
</evidence>
<dbReference type="SUPFAM" id="SSF52540">
    <property type="entry name" value="P-loop containing nucleoside triphosphate hydrolases"/>
    <property type="match status" value="1"/>
</dbReference>
<evidence type="ECO:0000256" key="3">
    <source>
        <dbReference type="ARBA" id="ARBA00022840"/>
    </source>
</evidence>
<protein>
    <submittedName>
        <fullName evidence="5">ABC transporter ATP-binding protein</fullName>
    </submittedName>
</protein>
<keyword evidence="3 5" id="KW-0067">ATP-binding</keyword>
<dbReference type="Gene3D" id="3.40.50.300">
    <property type="entry name" value="P-loop containing nucleotide triphosphate hydrolases"/>
    <property type="match status" value="1"/>
</dbReference>
<dbReference type="PANTHER" id="PTHR42788">
    <property type="entry name" value="TAURINE IMPORT ATP-BINDING PROTEIN-RELATED"/>
    <property type="match status" value="1"/>
</dbReference>
<dbReference type="SMART" id="SM00382">
    <property type="entry name" value="AAA"/>
    <property type="match status" value="1"/>
</dbReference>
<dbReference type="InterPro" id="IPR027417">
    <property type="entry name" value="P-loop_NTPase"/>
</dbReference>
<evidence type="ECO:0000313" key="5">
    <source>
        <dbReference type="EMBL" id="BCS96708.1"/>
    </source>
</evidence>
<dbReference type="EMBL" id="AP024488">
    <property type="protein sequence ID" value="BCS96708.1"/>
    <property type="molecule type" value="Genomic_DNA"/>
</dbReference>
<organism evidence="5 6">
    <name type="scientific">Desulfoluna limicola</name>
    <dbReference type="NCBI Taxonomy" id="2810562"/>
    <lineage>
        <taxon>Bacteria</taxon>
        <taxon>Pseudomonadati</taxon>
        <taxon>Thermodesulfobacteriota</taxon>
        <taxon>Desulfobacteria</taxon>
        <taxon>Desulfobacterales</taxon>
        <taxon>Desulfolunaceae</taxon>
        <taxon>Desulfoluna</taxon>
    </lineage>
</organism>
<dbReference type="PROSITE" id="PS50893">
    <property type="entry name" value="ABC_TRANSPORTER_2"/>
    <property type="match status" value="1"/>
</dbReference>
<reference evidence="5 6" key="1">
    <citation type="submission" date="2021-02" db="EMBL/GenBank/DDBJ databases">
        <title>Complete genome of Desulfoluna sp. strain ASN36.</title>
        <authorList>
            <person name="Takahashi A."/>
            <person name="Kojima H."/>
            <person name="Fukui M."/>
        </authorList>
    </citation>
    <scope>NUCLEOTIDE SEQUENCE [LARGE SCALE GENOMIC DNA]</scope>
    <source>
        <strain evidence="5 6">ASN36</strain>
    </source>
</reference>
<feature type="domain" description="ABC transporter" evidence="4">
    <location>
        <begin position="5"/>
        <end position="238"/>
    </location>
</feature>
<name>A0ABM7PHN0_9BACT</name>
<proteinExistence type="predicted"/>
<evidence type="ECO:0000256" key="2">
    <source>
        <dbReference type="ARBA" id="ARBA00022741"/>
    </source>
</evidence>
<evidence type="ECO:0000259" key="4">
    <source>
        <dbReference type="PROSITE" id="PS50893"/>
    </source>
</evidence>
<evidence type="ECO:0000313" key="6">
    <source>
        <dbReference type="Proteomes" id="UP001320148"/>
    </source>
</evidence>
<dbReference type="InterPro" id="IPR003593">
    <property type="entry name" value="AAA+_ATPase"/>
</dbReference>
<dbReference type="CDD" id="cd03293">
    <property type="entry name" value="ABC_NrtD_SsuB_transporters"/>
    <property type="match status" value="1"/>
</dbReference>
<dbReference type="InterPro" id="IPR017871">
    <property type="entry name" value="ABC_transporter-like_CS"/>
</dbReference>
<dbReference type="PROSITE" id="PS00211">
    <property type="entry name" value="ABC_TRANSPORTER_1"/>
    <property type="match status" value="1"/>
</dbReference>
<dbReference type="InterPro" id="IPR003439">
    <property type="entry name" value="ABC_transporter-like_ATP-bd"/>
</dbReference>